<feature type="region of interest" description="Disordered" evidence="1">
    <location>
        <begin position="81"/>
        <end position="103"/>
    </location>
</feature>
<dbReference type="InParanoid" id="C3YDG2"/>
<accession>C3YDG2</accession>
<evidence type="ECO:0000256" key="1">
    <source>
        <dbReference type="SAM" id="MobiDB-lite"/>
    </source>
</evidence>
<evidence type="ECO:0000313" key="2">
    <source>
        <dbReference type="EMBL" id="EEN61773.1"/>
    </source>
</evidence>
<name>C3YDG2_BRAFL</name>
<sequence>MARRTRSAELDAALQLDSEHAQATQFRKRYDLLPGSPFSIIFFSAFHSPFIVCGLVQSSTYPQFYSNTAEHESSINRRLPELPYSHPSSDRPPSYHSDCSQNGTGNLITHCPPSSLIAVNAGMTTPRLQEESTDKYTPLSRWFGNQMNITAIRKKGIQASHDHTK</sequence>
<proteinExistence type="predicted"/>
<dbReference type="EMBL" id="GG666503">
    <property type="protein sequence ID" value="EEN61773.1"/>
    <property type="molecule type" value="Genomic_DNA"/>
</dbReference>
<dbReference type="AlphaFoldDB" id="C3YDG2"/>
<protein>
    <submittedName>
        <fullName evidence="2">Uncharacterized protein</fullName>
    </submittedName>
</protein>
<gene>
    <name evidence="2" type="ORF">BRAFLDRAFT_121878</name>
</gene>
<organism>
    <name type="scientific">Branchiostoma floridae</name>
    <name type="common">Florida lancelet</name>
    <name type="synonym">Amphioxus</name>
    <dbReference type="NCBI Taxonomy" id="7739"/>
    <lineage>
        <taxon>Eukaryota</taxon>
        <taxon>Metazoa</taxon>
        <taxon>Chordata</taxon>
        <taxon>Cephalochordata</taxon>
        <taxon>Leptocardii</taxon>
        <taxon>Amphioxiformes</taxon>
        <taxon>Branchiostomatidae</taxon>
        <taxon>Branchiostoma</taxon>
    </lineage>
</organism>
<reference evidence="2" key="1">
    <citation type="journal article" date="2008" name="Nature">
        <title>The amphioxus genome and the evolution of the chordate karyotype.</title>
        <authorList>
            <consortium name="US DOE Joint Genome Institute (JGI-PGF)"/>
            <person name="Putnam N.H."/>
            <person name="Butts T."/>
            <person name="Ferrier D.E.K."/>
            <person name="Furlong R.F."/>
            <person name="Hellsten U."/>
            <person name="Kawashima T."/>
            <person name="Robinson-Rechavi M."/>
            <person name="Shoguchi E."/>
            <person name="Terry A."/>
            <person name="Yu J.-K."/>
            <person name="Benito-Gutierrez E.L."/>
            <person name="Dubchak I."/>
            <person name="Garcia-Fernandez J."/>
            <person name="Gibson-Brown J.J."/>
            <person name="Grigoriev I.V."/>
            <person name="Horton A.C."/>
            <person name="de Jong P.J."/>
            <person name="Jurka J."/>
            <person name="Kapitonov V.V."/>
            <person name="Kohara Y."/>
            <person name="Kuroki Y."/>
            <person name="Lindquist E."/>
            <person name="Lucas S."/>
            <person name="Osoegawa K."/>
            <person name="Pennacchio L.A."/>
            <person name="Salamov A.A."/>
            <person name="Satou Y."/>
            <person name="Sauka-Spengler T."/>
            <person name="Schmutz J."/>
            <person name="Shin-I T."/>
            <person name="Toyoda A."/>
            <person name="Bronner-Fraser M."/>
            <person name="Fujiyama A."/>
            <person name="Holland L.Z."/>
            <person name="Holland P.W.H."/>
            <person name="Satoh N."/>
            <person name="Rokhsar D.S."/>
        </authorList>
    </citation>
    <scope>NUCLEOTIDE SEQUENCE [LARGE SCALE GENOMIC DNA]</scope>
    <source>
        <strain evidence="2">S238N-H82</strain>
        <tissue evidence="2">Testes</tissue>
    </source>
</reference>